<proteinExistence type="predicted"/>
<keyword evidence="2" id="KW-1185">Reference proteome</keyword>
<organism evidence="1 2">
    <name type="scientific">Matsumuraeses phaseoli granulovirus</name>
    <dbReference type="NCBI Taxonomy" id="2760664"/>
    <lineage>
        <taxon>Viruses</taxon>
        <taxon>Viruses incertae sedis</taxon>
        <taxon>Naldaviricetes</taxon>
        <taxon>Lefavirales</taxon>
        <taxon>Baculoviridae</taxon>
        <taxon>Betabaculovirus</taxon>
        <taxon>Betabaculovirus maphaseoli</taxon>
    </lineage>
</organism>
<dbReference type="GeneID" id="80539475"/>
<dbReference type="Gene3D" id="2.80.10.50">
    <property type="match status" value="2"/>
</dbReference>
<accession>A0AAE7SXS7</accession>
<dbReference type="Proteomes" id="UP000829694">
    <property type="component" value="Segment"/>
</dbReference>
<reference evidence="1" key="1">
    <citation type="journal article" date="2020" name="Viruses">
        <title>Genome Analysis of a Novel Clade b Betabaculovirus Isolated from the Legume Pest Matsumuraeses phaseoli (Lepidoptera: Tortricidae).</title>
        <authorList>
            <person name="Shu R."/>
            <person name="Meng Q."/>
            <person name="Miao L."/>
            <person name="Liang H."/>
            <person name="Chen J."/>
            <person name="Xu Y."/>
            <person name="Cheng L."/>
            <person name="Jin W."/>
            <person name="Qin Q."/>
            <person name="Zhang H."/>
        </authorList>
    </citation>
    <scope>NUCLEOTIDE SEQUENCE</scope>
    <source>
        <strain evidence="1">IOZ01</strain>
    </source>
</reference>
<name>A0AAE7SXS7_9BBAC</name>
<sequence length="415" mass="48252">MCGRPTTCVIITEMIYRRILFVVAFLKCVLTIDNTFEYDVEQKVQIHLLNDDIVPSPMFYLQMTNKTFGLGYTVGVDHNLNLYTERYSNYIRSTPSNYTYYFFKDRNKYYIRDERCNFVCVNPCGTVFTSAIRYQHYCKFVIDKFDNKYSIFASSTGQATTHRILNFNKTLNMLTANVVYNTNDTVHNKAPFTLKHGPRPQMNKCVSLLKVPQKNLDMKDQERCQLDIDVSAAAIINPNIDMYVKQDNKKFYKLKMGNSYINGDGALTGENVIFQKNYVEPNVYIFRNVDTCKYLCQSSECGVYMAEENSKECNIKVEQSLLRDSFYIKFMYNNYYLSYNNTDDSMTFSHNTKSRIEFVETVYDNKVSCNPVEINNEPSTKKCGDNNSSANTLTINLPHLFLFLVLNYNKTLTVD</sequence>
<dbReference type="EMBL" id="MT844067">
    <property type="protein sequence ID" value="QOD40074.1"/>
    <property type="molecule type" value="Genomic_DNA"/>
</dbReference>
<evidence type="ECO:0000313" key="2">
    <source>
        <dbReference type="Proteomes" id="UP000829694"/>
    </source>
</evidence>
<dbReference type="InterPro" id="IPR008996">
    <property type="entry name" value="IL1/FGF"/>
</dbReference>
<dbReference type="RefSeq" id="YP_010800829.1">
    <property type="nucleotide sequence ID" value="NC_076905.1"/>
</dbReference>
<gene>
    <name evidence="1" type="primary">fgf-2</name>
    <name evidence="1" type="ORF">H4Q86_111</name>
</gene>
<dbReference type="SUPFAM" id="SSF50353">
    <property type="entry name" value="Cytokine"/>
    <property type="match status" value="2"/>
</dbReference>
<evidence type="ECO:0000313" key="1">
    <source>
        <dbReference type="EMBL" id="QOD40074.1"/>
    </source>
</evidence>
<protein>
    <submittedName>
        <fullName evidence="1">Fgf-2</fullName>
    </submittedName>
</protein>
<dbReference type="KEGG" id="vg:80539475"/>